<dbReference type="PANTHER" id="PTHR30537">
    <property type="entry name" value="HTH-TYPE TRANSCRIPTIONAL REGULATOR"/>
    <property type="match status" value="1"/>
</dbReference>
<dbReference type="Pfam" id="PF00126">
    <property type="entry name" value="HTH_1"/>
    <property type="match status" value="1"/>
</dbReference>
<evidence type="ECO:0000256" key="4">
    <source>
        <dbReference type="ARBA" id="ARBA00023163"/>
    </source>
</evidence>
<dbReference type="Proteomes" id="UP000295509">
    <property type="component" value="Unassembled WGS sequence"/>
</dbReference>
<sequence length="339" mass="38022">MDLRDLPSLNAIKAFEAAARHESFSRAADELFVTHGAVSHQVRALEAELGVTLFARDGKRLHLTDVGRRYAARVRTALVGLAEATRDIRASERDRRLVVSILSSFAARWITPRVGSFIEEHPEWDLELQTSNQLVDFARDDVDVAIRFGYGRYPGLQVEQLLEEVFFPACAPSFNGGKLPQTPADLANVPLLRSDDQLWKRWFDAAGLLDWPEPKRGVLYQDSSNLLQAALDGQGIVLARRALATHEIAAGRLVRLFDIDGPSPWQYFFVCAPQMRHAPRVEAFHDWIFNEAARFKAELEQVCSNGRNGPMQGRTQRQTQPRNAARTKDDAPDPLQAGD</sequence>
<dbReference type="OrthoDB" id="5526340at2"/>
<evidence type="ECO:0000256" key="3">
    <source>
        <dbReference type="ARBA" id="ARBA00023125"/>
    </source>
</evidence>
<dbReference type="InterPro" id="IPR058163">
    <property type="entry name" value="LysR-type_TF_proteobact-type"/>
</dbReference>
<dbReference type="InterPro" id="IPR036390">
    <property type="entry name" value="WH_DNA-bd_sf"/>
</dbReference>
<dbReference type="Gene3D" id="3.40.190.10">
    <property type="entry name" value="Periplasmic binding protein-like II"/>
    <property type="match status" value="2"/>
</dbReference>
<reference evidence="7 8" key="1">
    <citation type="submission" date="2019-03" db="EMBL/GenBank/DDBJ databases">
        <title>Genomic Encyclopedia of Type Strains, Phase III (KMG-III): the genomes of soil and plant-associated and newly described type strains.</title>
        <authorList>
            <person name="Whitman W."/>
        </authorList>
    </citation>
    <scope>NUCLEOTIDE SEQUENCE [LARGE SCALE GENOMIC DNA]</scope>
    <source>
        <strain evidence="7 8">LMG 29544</strain>
    </source>
</reference>
<dbReference type="InterPro" id="IPR005119">
    <property type="entry name" value="LysR_subst-bd"/>
</dbReference>
<evidence type="ECO:0000256" key="1">
    <source>
        <dbReference type="ARBA" id="ARBA00009437"/>
    </source>
</evidence>
<organism evidence="7 8">
    <name type="scientific">Paraburkholderia rhizosphaerae</name>
    <dbReference type="NCBI Taxonomy" id="480658"/>
    <lineage>
        <taxon>Bacteria</taxon>
        <taxon>Pseudomonadati</taxon>
        <taxon>Pseudomonadota</taxon>
        <taxon>Betaproteobacteria</taxon>
        <taxon>Burkholderiales</taxon>
        <taxon>Burkholderiaceae</taxon>
        <taxon>Paraburkholderia</taxon>
    </lineage>
</organism>
<dbReference type="Gene3D" id="1.10.10.10">
    <property type="entry name" value="Winged helix-like DNA-binding domain superfamily/Winged helix DNA-binding domain"/>
    <property type="match status" value="1"/>
</dbReference>
<dbReference type="AlphaFoldDB" id="A0A4R8M2I3"/>
<accession>A0A4R8M2I3</accession>
<dbReference type="InterPro" id="IPR000847">
    <property type="entry name" value="LysR_HTH_N"/>
</dbReference>
<dbReference type="GO" id="GO:0003700">
    <property type="term" value="F:DNA-binding transcription factor activity"/>
    <property type="evidence" value="ECO:0007669"/>
    <property type="project" value="InterPro"/>
</dbReference>
<feature type="region of interest" description="Disordered" evidence="5">
    <location>
        <begin position="304"/>
        <end position="339"/>
    </location>
</feature>
<evidence type="ECO:0000256" key="5">
    <source>
        <dbReference type="SAM" id="MobiDB-lite"/>
    </source>
</evidence>
<dbReference type="NCBIfam" id="NF008352">
    <property type="entry name" value="PRK11139.1"/>
    <property type="match status" value="1"/>
</dbReference>
<name>A0A4R8M2I3_9BURK</name>
<dbReference type="GO" id="GO:0006351">
    <property type="term" value="P:DNA-templated transcription"/>
    <property type="evidence" value="ECO:0007669"/>
    <property type="project" value="TreeGrafter"/>
</dbReference>
<dbReference type="EMBL" id="SORE01000003">
    <property type="protein sequence ID" value="TDY53530.1"/>
    <property type="molecule type" value="Genomic_DNA"/>
</dbReference>
<feature type="compositionally biased region" description="Polar residues" evidence="5">
    <location>
        <begin position="304"/>
        <end position="322"/>
    </location>
</feature>
<dbReference type="InterPro" id="IPR036388">
    <property type="entry name" value="WH-like_DNA-bd_sf"/>
</dbReference>
<dbReference type="GO" id="GO:0043565">
    <property type="term" value="F:sequence-specific DNA binding"/>
    <property type="evidence" value="ECO:0007669"/>
    <property type="project" value="TreeGrafter"/>
</dbReference>
<keyword evidence="4" id="KW-0804">Transcription</keyword>
<keyword evidence="3" id="KW-0238">DNA-binding</keyword>
<comment type="caution">
    <text evidence="7">The sequence shown here is derived from an EMBL/GenBank/DDBJ whole genome shotgun (WGS) entry which is preliminary data.</text>
</comment>
<dbReference type="RefSeq" id="WP_134190690.1">
    <property type="nucleotide sequence ID" value="NZ_JBHLUW010000013.1"/>
</dbReference>
<protein>
    <submittedName>
        <fullName evidence="7">LysR family transcriptional regulator</fullName>
    </submittedName>
</protein>
<proteinExistence type="inferred from homology"/>
<evidence type="ECO:0000313" key="7">
    <source>
        <dbReference type="EMBL" id="TDY53530.1"/>
    </source>
</evidence>
<dbReference type="Pfam" id="PF03466">
    <property type="entry name" value="LysR_substrate"/>
    <property type="match status" value="1"/>
</dbReference>
<dbReference type="PANTHER" id="PTHR30537:SF79">
    <property type="entry name" value="TRANSCRIPTIONAL REGULATOR-RELATED"/>
    <property type="match status" value="1"/>
</dbReference>
<keyword evidence="2" id="KW-0805">Transcription regulation</keyword>
<evidence type="ECO:0000313" key="8">
    <source>
        <dbReference type="Proteomes" id="UP000295509"/>
    </source>
</evidence>
<dbReference type="PROSITE" id="PS50931">
    <property type="entry name" value="HTH_LYSR"/>
    <property type="match status" value="1"/>
</dbReference>
<feature type="domain" description="HTH lysR-type" evidence="6">
    <location>
        <begin position="1"/>
        <end position="64"/>
    </location>
</feature>
<dbReference type="PRINTS" id="PR00039">
    <property type="entry name" value="HTHLYSR"/>
</dbReference>
<dbReference type="CDD" id="cd08432">
    <property type="entry name" value="PBP2_GcdR_TrpI_HvrB_AmpR_like"/>
    <property type="match status" value="1"/>
</dbReference>
<dbReference type="SUPFAM" id="SSF46785">
    <property type="entry name" value="Winged helix' DNA-binding domain"/>
    <property type="match status" value="1"/>
</dbReference>
<gene>
    <name evidence="7" type="ORF">BX592_103343</name>
</gene>
<dbReference type="SUPFAM" id="SSF53850">
    <property type="entry name" value="Periplasmic binding protein-like II"/>
    <property type="match status" value="1"/>
</dbReference>
<keyword evidence="8" id="KW-1185">Reference proteome</keyword>
<comment type="similarity">
    <text evidence="1">Belongs to the LysR transcriptional regulatory family.</text>
</comment>
<dbReference type="FunFam" id="1.10.10.10:FF:000038">
    <property type="entry name" value="Glycine cleavage system transcriptional activator"/>
    <property type="match status" value="1"/>
</dbReference>
<evidence type="ECO:0000259" key="6">
    <source>
        <dbReference type="PROSITE" id="PS50931"/>
    </source>
</evidence>
<evidence type="ECO:0000256" key="2">
    <source>
        <dbReference type="ARBA" id="ARBA00023015"/>
    </source>
</evidence>